<feature type="compositionally biased region" description="Polar residues" evidence="1">
    <location>
        <begin position="22"/>
        <end position="33"/>
    </location>
</feature>
<dbReference type="RefSeq" id="WP_074830728.1">
    <property type="nucleotide sequence ID" value="NZ_FOEV01000039.1"/>
</dbReference>
<accession>A0A9X8MHY3</accession>
<evidence type="ECO:0000259" key="2">
    <source>
        <dbReference type="Pfam" id="PF18932"/>
    </source>
</evidence>
<comment type="caution">
    <text evidence="3">The sequence shown here is derived from an EMBL/GenBank/DDBJ whole genome shotgun (WGS) entry which is preliminary data.</text>
</comment>
<feature type="domain" description="DUF5681" evidence="2">
    <location>
        <begin position="17"/>
        <end position="73"/>
    </location>
</feature>
<organism evidence="3 4">
    <name type="scientific">Pseudomonas lutea</name>
    <dbReference type="NCBI Taxonomy" id="243924"/>
    <lineage>
        <taxon>Bacteria</taxon>
        <taxon>Pseudomonadati</taxon>
        <taxon>Pseudomonadota</taxon>
        <taxon>Gammaproteobacteria</taxon>
        <taxon>Pseudomonadales</taxon>
        <taxon>Pseudomonadaceae</taxon>
        <taxon>Pseudomonas</taxon>
    </lineage>
</organism>
<name>A0A9X8MHY3_9PSED</name>
<feature type="region of interest" description="Disordered" evidence="1">
    <location>
        <begin position="1"/>
        <end position="37"/>
    </location>
</feature>
<reference evidence="3 4" key="1">
    <citation type="submission" date="2016-10" db="EMBL/GenBank/DDBJ databases">
        <authorList>
            <person name="Varghese N."/>
            <person name="Submissions S."/>
        </authorList>
    </citation>
    <scope>NUCLEOTIDE SEQUENCE [LARGE SCALE GENOMIC DNA]</scope>
    <source>
        <strain evidence="3 4">LMG 21974</strain>
    </source>
</reference>
<dbReference type="EMBL" id="FOEV01000039">
    <property type="protein sequence ID" value="SER53603.1"/>
    <property type="molecule type" value="Genomic_DNA"/>
</dbReference>
<evidence type="ECO:0000313" key="4">
    <source>
        <dbReference type="Proteomes" id="UP000183210"/>
    </source>
</evidence>
<evidence type="ECO:0000256" key="1">
    <source>
        <dbReference type="SAM" id="MobiDB-lite"/>
    </source>
</evidence>
<dbReference type="GeneID" id="300269802"/>
<dbReference type="Pfam" id="PF18932">
    <property type="entry name" value="DUF5681"/>
    <property type="match status" value="1"/>
</dbReference>
<dbReference type="Proteomes" id="UP000183210">
    <property type="component" value="Unassembled WGS sequence"/>
</dbReference>
<dbReference type="AlphaFoldDB" id="A0A9X8MHY3"/>
<sequence length="147" mass="15623">MNTPENPTKARTGRRKNGTWKPGQSGNPGGRSSKTADLRAKLASGADAVAEVVLEAAQKGDMAACRLVLERLVPTVKPVAQPVHFDLDASDLPACARSILSAVASGTLPPDQGKALIDSVVSMARVIEVAELEQQLAELRQMLEERR</sequence>
<evidence type="ECO:0000313" key="3">
    <source>
        <dbReference type="EMBL" id="SER53603.1"/>
    </source>
</evidence>
<dbReference type="InterPro" id="IPR043736">
    <property type="entry name" value="DUF5681"/>
</dbReference>
<gene>
    <name evidence="3" type="ORF">SAMN05216409_1394</name>
</gene>
<protein>
    <recommendedName>
        <fullName evidence="2">DUF5681 domain-containing protein</fullName>
    </recommendedName>
</protein>
<proteinExistence type="predicted"/>